<dbReference type="Proteomes" id="UP001209229">
    <property type="component" value="Unassembled WGS sequence"/>
</dbReference>
<dbReference type="InterPro" id="IPR018060">
    <property type="entry name" value="HTH_AraC"/>
</dbReference>
<protein>
    <submittedName>
        <fullName evidence="7">Helix-turn-helix domain-containing protein</fullName>
    </submittedName>
</protein>
<dbReference type="AlphaFoldDB" id="A0AAE3M5W2"/>
<dbReference type="Gene3D" id="2.60.40.10">
    <property type="entry name" value="Immunoglobulins"/>
    <property type="match status" value="1"/>
</dbReference>
<feature type="transmembrane region" description="Helical" evidence="5">
    <location>
        <begin position="742"/>
        <end position="765"/>
    </location>
</feature>
<dbReference type="SUPFAM" id="SSF63829">
    <property type="entry name" value="Calcium-dependent phosphotriesterase"/>
    <property type="match status" value="2"/>
</dbReference>
<dbReference type="PROSITE" id="PS00041">
    <property type="entry name" value="HTH_ARAC_FAMILY_1"/>
    <property type="match status" value="1"/>
</dbReference>
<dbReference type="InterPro" id="IPR011110">
    <property type="entry name" value="Reg_prop"/>
</dbReference>
<keyword evidence="5" id="KW-0472">Membrane</keyword>
<evidence type="ECO:0000256" key="5">
    <source>
        <dbReference type="SAM" id="Phobius"/>
    </source>
</evidence>
<dbReference type="PANTHER" id="PTHR43547">
    <property type="entry name" value="TWO-COMPONENT HISTIDINE KINASE"/>
    <property type="match status" value="1"/>
</dbReference>
<dbReference type="GO" id="GO:0043565">
    <property type="term" value="F:sequence-specific DNA binding"/>
    <property type="evidence" value="ECO:0007669"/>
    <property type="project" value="InterPro"/>
</dbReference>
<evidence type="ECO:0000256" key="4">
    <source>
        <dbReference type="ARBA" id="ARBA00023163"/>
    </source>
</evidence>
<dbReference type="GO" id="GO:0000155">
    <property type="term" value="F:phosphorelay sensor kinase activity"/>
    <property type="evidence" value="ECO:0007669"/>
    <property type="project" value="TreeGrafter"/>
</dbReference>
<proteinExistence type="predicted"/>
<dbReference type="InterPro" id="IPR013783">
    <property type="entry name" value="Ig-like_fold"/>
</dbReference>
<evidence type="ECO:0000256" key="3">
    <source>
        <dbReference type="ARBA" id="ARBA00023125"/>
    </source>
</evidence>
<evidence type="ECO:0000256" key="2">
    <source>
        <dbReference type="ARBA" id="ARBA00023015"/>
    </source>
</evidence>
<keyword evidence="5" id="KW-1133">Transmembrane helix</keyword>
<keyword evidence="2" id="KW-0805">Transcription regulation</keyword>
<dbReference type="Gene3D" id="1.10.10.60">
    <property type="entry name" value="Homeodomain-like"/>
    <property type="match status" value="1"/>
</dbReference>
<keyword evidence="3" id="KW-0238">DNA-binding</keyword>
<dbReference type="InterPro" id="IPR018062">
    <property type="entry name" value="HTH_AraC-typ_CS"/>
</dbReference>
<feature type="domain" description="HTH araC/xylS-type" evidence="6">
    <location>
        <begin position="800"/>
        <end position="908"/>
    </location>
</feature>
<dbReference type="RefSeq" id="WP_301191223.1">
    <property type="nucleotide sequence ID" value="NZ_JAPDPJ010000034.1"/>
</dbReference>
<dbReference type="PANTHER" id="PTHR43547:SF2">
    <property type="entry name" value="HYBRID SIGNAL TRANSDUCTION HISTIDINE KINASE C"/>
    <property type="match status" value="1"/>
</dbReference>
<comment type="caution">
    <text evidence="7">The sequence shown here is derived from an EMBL/GenBank/DDBJ whole genome shotgun (WGS) entry which is preliminary data.</text>
</comment>
<dbReference type="SMART" id="SM00342">
    <property type="entry name" value="HTH_ARAC"/>
    <property type="match status" value="1"/>
</dbReference>
<dbReference type="EMBL" id="JAPDPJ010000034">
    <property type="protein sequence ID" value="MCW3787658.1"/>
    <property type="molecule type" value="Genomic_DNA"/>
</dbReference>
<dbReference type="SUPFAM" id="SSF46689">
    <property type="entry name" value="Homeodomain-like"/>
    <property type="match status" value="1"/>
</dbReference>
<evidence type="ECO:0000256" key="1">
    <source>
        <dbReference type="ARBA" id="ARBA00022553"/>
    </source>
</evidence>
<sequence length="911" mass="103777">MPVILEAEKMVFNHLSVEDGLTNNFVKTIFKDKYGYIWFGTLEGINRYDGVEVRSFNKYFPNNTNSVTSIFEDKDHRLWIGTESGLYFWNRIANVFTEFSSELFLNARINKLVGNGENQILCSTEKGFFIIDVKTLKVDQILFHRDINALLNQVNDFIIENEQLYLATKGGLIQYDLNIRCSVIYNVSRINGEDVSNFSCLTKVNDTVYLGTQTHGIIGFSLKSKKYFEYGNFQDKIVLSLSNDSTKLFIGTDSDGLIICDFVSNDFQSVEHIDNDATSLSSDAIYSILVDNTSTLWVGTYAGGVNYASLVDKTFKTYGIDDNKYNPSTSVRSLLFKGNNKYIGTRDGLYIINNDQRVQYFSNENSILRSKIVLSFNREGDDVILGTYNGGVYKIVGNSKIIDWHKDLFSNESVYDFERDKNGNLWIATLSGLYKQEEGIINSIKEVHGSDSENWIYCIKIDSLNRIWVGSMLGARVFQINKNNSLEFLADLPKIKGYKVTDFYIDKTNAMWISTEKQGIFQVDMDFNIINHLSEDSGLSNNSVCSIIQTTDEEFWIGTLKGLTRYNTDDNSITNYYKSNGLPGLVFNPNAIVNDKNGQVWMGNEKGLVYFNPKSVVNGSGRSNIVITDVYIGGKALAEQVDNFNNHIEGLTSIELRGKDNNLGFRFVNLSIPNINANKYSVRIRKQNSIDEEWMALNNQNRIYFNSIKPGNYQFEIALVDGSGLVIKDSIKTLSVRITSEWYQSIFVLVGIIVFIVFLIAVFVFSIKSVRKKLKEAKSQISDDDKERYESSRLDIEKSKALLSEIQDFVVKSEVYLNSDLKIGELAEQMNYSIHDISQAVNQNLNQGFTDFINYYRVEKVKNRLQDPKYSKFTLLAVAEKCGFNSKSSFYRAFKKVTGKTPSEYWNEIQK</sequence>
<dbReference type="InterPro" id="IPR009057">
    <property type="entry name" value="Homeodomain-like_sf"/>
</dbReference>
<reference evidence="7" key="1">
    <citation type="submission" date="2022-10" db="EMBL/GenBank/DDBJ databases">
        <authorList>
            <person name="Yu W.X."/>
        </authorList>
    </citation>
    <scope>NUCLEOTIDE SEQUENCE</scope>
    <source>
        <strain evidence="7">AAT</strain>
    </source>
</reference>
<keyword evidence="1" id="KW-0597">Phosphoprotein</keyword>
<evidence type="ECO:0000313" key="8">
    <source>
        <dbReference type="Proteomes" id="UP001209229"/>
    </source>
</evidence>
<dbReference type="PROSITE" id="PS01124">
    <property type="entry name" value="HTH_ARAC_FAMILY_2"/>
    <property type="match status" value="1"/>
</dbReference>
<dbReference type="Gene3D" id="2.130.10.10">
    <property type="entry name" value="YVTN repeat-like/Quinoprotein amine dehydrogenase"/>
    <property type="match status" value="2"/>
</dbReference>
<evidence type="ECO:0000259" key="6">
    <source>
        <dbReference type="PROSITE" id="PS01124"/>
    </source>
</evidence>
<keyword evidence="5" id="KW-0812">Transmembrane</keyword>
<organism evidence="7 8">
    <name type="scientific">Plebeiibacterium sediminum</name>
    <dbReference type="NCBI Taxonomy" id="2992112"/>
    <lineage>
        <taxon>Bacteria</taxon>
        <taxon>Pseudomonadati</taxon>
        <taxon>Bacteroidota</taxon>
        <taxon>Bacteroidia</taxon>
        <taxon>Marinilabiliales</taxon>
        <taxon>Marinilabiliaceae</taxon>
        <taxon>Plebeiibacterium</taxon>
    </lineage>
</organism>
<keyword evidence="4" id="KW-0804">Transcription</keyword>
<evidence type="ECO:0000313" key="7">
    <source>
        <dbReference type="EMBL" id="MCW3787658.1"/>
    </source>
</evidence>
<keyword evidence="8" id="KW-1185">Reference proteome</keyword>
<gene>
    <name evidence="7" type="ORF">OM075_14375</name>
</gene>
<dbReference type="Pfam" id="PF12833">
    <property type="entry name" value="HTH_18"/>
    <property type="match status" value="1"/>
</dbReference>
<dbReference type="InterPro" id="IPR015943">
    <property type="entry name" value="WD40/YVTN_repeat-like_dom_sf"/>
</dbReference>
<name>A0AAE3M5W2_9BACT</name>
<dbReference type="GO" id="GO:0003700">
    <property type="term" value="F:DNA-binding transcription factor activity"/>
    <property type="evidence" value="ECO:0007669"/>
    <property type="project" value="InterPro"/>
</dbReference>
<dbReference type="Pfam" id="PF07494">
    <property type="entry name" value="Reg_prop"/>
    <property type="match status" value="4"/>
</dbReference>
<accession>A0AAE3M5W2</accession>